<dbReference type="PROSITE" id="PS50928">
    <property type="entry name" value="ABC_TM1"/>
    <property type="match status" value="1"/>
</dbReference>
<gene>
    <name evidence="10" type="ORF">CFK41_02380</name>
</gene>
<dbReference type="Gene3D" id="1.10.3720.10">
    <property type="entry name" value="MetI-like"/>
    <property type="match status" value="1"/>
</dbReference>
<keyword evidence="3" id="KW-1003">Cell membrane</keyword>
<evidence type="ECO:0000259" key="9">
    <source>
        <dbReference type="PROSITE" id="PS50928"/>
    </source>
</evidence>
<feature type="transmembrane region" description="Helical" evidence="7">
    <location>
        <begin position="309"/>
        <end position="330"/>
    </location>
</feature>
<feature type="transmembrane region" description="Helical" evidence="7">
    <location>
        <begin position="66"/>
        <end position="84"/>
    </location>
</feature>
<dbReference type="RefSeq" id="WP_096798229.1">
    <property type="nucleotide sequence ID" value="NZ_CP023564.1"/>
</dbReference>
<evidence type="ECO:0000256" key="8">
    <source>
        <dbReference type="SAM" id="MobiDB-lite"/>
    </source>
</evidence>
<evidence type="ECO:0000256" key="6">
    <source>
        <dbReference type="ARBA" id="ARBA00023136"/>
    </source>
</evidence>
<feature type="compositionally biased region" description="Gly residues" evidence="8">
    <location>
        <begin position="29"/>
        <end position="41"/>
    </location>
</feature>
<accession>A0A291GU96</accession>
<comment type="similarity">
    <text evidence="7">Belongs to the binding-protein-dependent transport system permease family.</text>
</comment>
<feature type="transmembrane region" description="Helical" evidence="7">
    <location>
        <begin position="125"/>
        <end position="150"/>
    </location>
</feature>
<evidence type="ECO:0000256" key="2">
    <source>
        <dbReference type="ARBA" id="ARBA00022448"/>
    </source>
</evidence>
<sequence length="345" mass="36014">MGLESPGSGVTERSVPLARRARGTRRPPGAGGWLGRFGRIGAGSSTSTRRPAWAEPPSAGERIGKALALAGIVLVVLLPLYTVVLTSLSTDATITAAGGMVLIPGEITSSAYSAILSGGVVTRSILVSIGVTAVGTALSTVVSVLAAYGLSRTSTVLHRPILFLFIITMFFSAGMIPTYLVVSGLGLIDSYLALILPGAVSAFNILILRAFFMGVDTSILEAARIDGAGEFRILARIILPMSTAVIAVIALFYGVGYWNAFFNAMLYLQDSAKWPLQMVLRSYVLEGVELPGSALTPAGVGSSQPPASLAVKMAIVVFALVPILLVYPFVQRHFTKGVIFGAIKG</sequence>
<evidence type="ECO:0000256" key="4">
    <source>
        <dbReference type="ARBA" id="ARBA00022692"/>
    </source>
</evidence>
<dbReference type="AlphaFoldDB" id="A0A291GU96"/>
<proteinExistence type="inferred from homology"/>
<dbReference type="InterPro" id="IPR035906">
    <property type="entry name" value="MetI-like_sf"/>
</dbReference>
<comment type="subcellular location">
    <subcellularLocation>
        <location evidence="1 7">Cell membrane</location>
        <topology evidence="1 7">Multi-pass membrane protein</topology>
    </subcellularLocation>
</comment>
<keyword evidence="6 7" id="KW-0472">Membrane</keyword>
<name>A0A291GU96_9MICO</name>
<evidence type="ECO:0000313" key="10">
    <source>
        <dbReference type="EMBL" id="ATG53750.1"/>
    </source>
</evidence>
<evidence type="ECO:0000256" key="3">
    <source>
        <dbReference type="ARBA" id="ARBA00022475"/>
    </source>
</evidence>
<dbReference type="KEGG" id="bgg:CFK41_02380"/>
<dbReference type="EMBL" id="CP023564">
    <property type="protein sequence ID" value="ATG53750.1"/>
    <property type="molecule type" value="Genomic_DNA"/>
</dbReference>
<evidence type="ECO:0000256" key="7">
    <source>
        <dbReference type="RuleBase" id="RU363032"/>
    </source>
</evidence>
<dbReference type="GO" id="GO:0005886">
    <property type="term" value="C:plasma membrane"/>
    <property type="evidence" value="ECO:0007669"/>
    <property type="project" value="UniProtKB-SubCell"/>
</dbReference>
<keyword evidence="4 7" id="KW-0812">Transmembrane</keyword>
<keyword evidence="11" id="KW-1185">Reference proteome</keyword>
<dbReference type="SUPFAM" id="SSF161098">
    <property type="entry name" value="MetI-like"/>
    <property type="match status" value="1"/>
</dbReference>
<feature type="region of interest" description="Disordered" evidence="8">
    <location>
        <begin position="1"/>
        <end position="56"/>
    </location>
</feature>
<dbReference type="CDD" id="cd06261">
    <property type="entry name" value="TM_PBP2"/>
    <property type="match status" value="1"/>
</dbReference>
<evidence type="ECO:0000313" key="11">
    <source>
        <dbReference type="Proteomes" id="UP000217889"/>
    </source>
</evidence>
<reference evidence="10 11" key="1">
    <citation type="journal article" date="2014" name="Int. J. Syst. Evol. Microbiol.">
        <title>Brachybacterium ginsengisoli sp. nov., isolated from soil of a ginseng field.</title>
        <authorList>
            <person name="Hoang V.A."/>
            <person name="Kim Y.J."/>
            <person name="Nguyen N.L."/>
            <person name="Yang D.C."/>
        </authorList>
    </citation>
    <scope>NUCLEOTIDE SEQUENCE [LARGE SCALE GENOMIC DNA]</scope>
    <source>
        <strain evidence="10 11">DCY80</strain>
    </source>
</reference>
<feature type="transmembrane region" description="Helical" evidence="7">
    <location>
        <begin position="233"/>
        <end position="258"/>
    </location>
</feature>
<dbReference type="PANTHER" id="PTHR43744">
    <property type="entry name" value="ABC TRANSPORTER PERMEASE PROTEIN MG189-RELATED-RELATED"/>
    <property type="match status" value="1"/>
</dbReference>
<dbReference type="Pfam" id="PF00528">
    <property type="entry name" value="BPD_transp_1"/>
    <property type="match status" value="1"/>
</dbReference>
<dbReference type="InterPro" id="IPR000515">
    <property type="entry name" value="MetI-like"/>
</dbReference>
<dbReference type="GO" id="GO:0055085">
    <property type="term" value="P:transmembrane transport"/>
    <property type="evidence" value="ECO:0007669"/>
    <property type="project" value="InterPro"/>
</dbReference>
<feature type="transmembrane region" description="Helical" evidence="7">
    <location>
        <begin position="191"/>
        <end position="212"/>
    </location>
</feature>
<feature type="domain" description="ABC transmembrane type-1" evidence="9">
    <location>
        <begin position="125"/>
        <end position="326"/>
    </location>
</feature>
<keyword evidence="5 7" id="KW-1133">Transmembrane helix</keyword>
<dbReference type="Proteomes" id="UP000217889">
    <property type="component" value="Chromosome"/>
</dbReference>
<evidence type="ECO:0000256" key="1">
    <source>
        <dbReference type="ARBA" id="ARBA00004651"/>
    </source>
</evidence>
<protein>
    <submittedName>
        <fullName evidence="10">ABC transporter permease</fullName>
    </submittedName>
</protein>
<dbReference type="OrthoDB" id="3524874at2"/>
<keyword evidence="2 7" id="KW-0813">Transport</keyword>
<dbReference type="PANTHER" id="PTHR43744:SF9">
    <property type="entry name" value="POLYGALACTURONAN_RHAMNOGALACTURONAN TRANSPORT SYSTEM PERMEASE PROTEIN YTCP"/>
    <property type="match status" value="1"/>
</dbReference>
<evidence type="ECO:0000256" key="5">
    <source>
        <dbReference type="ARBA" id="ARBA00022989"/>
    </source>
</evidence>
<organism evidence="10 11">
    <name type="scientific">Brachybacterium ginsengisoli</name>
    <dbReference type="NCBI Taxonomy" id="1331682"/>
    <lineage>
        <taxon>Bacteria</taxon>
        <taxon>Bacillati</taxon>
        <taxon>Actinomycetota</taxon>
        <taxon>Actinomycetes</taxon>
        <taxon>Micrococcales</taxon>
        <taxon>Dermabacteraceae</taxon>
        <taxon>Brachybacterium</taxon>
    </lineage>
</organism>
<feature type="transmembrane region" description="Helical" evidence="7">
    <location>
        <begin position="162"/>
        <end position="185"/>
    </location>
</feature>